<evidence type="ECO:0008006" key="3">
    <source>
        <dbReference type="Google" id="ProtNLM"/>
    </source>
</evidence>
<evidence type="ECO:0000313" key="2">
    <source>
        <dbReference type="Proteomes" id="UP000014257"/>
    </source>
</evidence>
<gene>
    <name evidence="1" type="ORF">Lpp22_2142</name>
</gene>
<dbReference type="AlphaFoldDB" id="A0A8E0I9E2"/>
<accession>A0A8E0I9E2</accession>
<sequence length="128" mass="14778">MMENNVPREKWLYPDRCMKKWLGWILSDHSAYMEEASISERPVEPKPEQSQETISDILEDAWQNAKIVAVQIGTPYDDRLLPDIEGAVIGHWDDQVYLQLKNGDTQSINAADIRNVALLNPDRWWALA</sequence>
<dbReference type="EMBL" id="ANMI01000209">
    <property type="protein sequence ID" value="EPC24472.1"/>
    <property type="molecule type" value="Genomic_DNA"/>
</dbReference>
<reference evidence="1 2" key="1">
    <citation type="journal article" date="2013" name="PLoS ONE">
        <title>Lactobacillus paracasei comparative genomics: towards species pan-genome definition and exploitation of diversity.</title>
        <authorList>
            <person name="Smokvina T."/>
            <person name="Wels M."/>
            <person name="Polka J."/>
            <person name="Chervaux C."/>
            <person name="Brisse S."/>
            <person name="Boekhorst J."/>
            <person name="van Hylckama Vlieg J.E."/>
            <person name="Siezen R.J."/>
        </authorList>
    </citation>
    <scope>NUCLEOTIDE SEQUENCE [LARGE SCALE GENOMIC DNA]</scope>
    <source>
        <strain evidence="1 2">Lpp22</strain>
    </source>
</reference>
<evidence type="ECO:0000313" key="1">
    <source>
        <dbReference type="EMBL" id="EPC24472.1"/>
    </source>
</evidence>
<protein>
    <recommendedName>
        <fullName evidence="3">DNA-directed RNA polymerase beta subunit</fullName>
    </recommendedName>
</protein>
<name>A0A8E0I9E2_LACPA</name>
<proteinExistence type="predicted"/>
<organism evidence="1 2">
    <name type="scientific">Lacticaseibacillus paracasei subsp. paracasei Lpp22</name>
    <dbReference type="NCBI Taxonomy" id="1256221"/>
    <lineage>
        <taxon>Bacteria</taxon>
        <taxon>Bacillati</taxon>
        <taxon>Bacillota</taxon>
        <taxon>Bacilli</taxon>
        <taxon>Lactobacillales</taxon>
        <taxon>Lactobacillaceae</taxon>
        <taxon>Lacticaseibacillus</taxon>
    </lineage>
</organism>
<comment type="caution">
    <text evidence="1">The sequence shown here is derived from an EMBL/GenBank/DDBJ whole genome shotgun (WGS) entry which is preliminary data.</text>
</comment>
<dbReference type="Proteomes" id="UP000014257">
    <property type="component" value="Unassembled WGS sequence"/>
</dbReference>